<dbReference type="PANTHER" id="PTHR37807">
    <property type="entry name" value="OS07G0160300 PROTEIN"/>
    <property type="match status" value="1"/>
</dbReference>
<evidence type="ECO:0000313" key="1">
    <source>
        <dbReference type="EMBL" id="ADB35203.1"/>
    </source>
</evidence>
<dbReference type="Pfam" id="PF13671">
    <property type="entry name" value="AAA_33"/>
    <property type="match status" value="1"/>
</dbReference>
<evidence type="ECO:0000313" key="2">
    <source>
        <dbReference type="Proteomes" id="UP000007967"/>
    </source>
</evidence>
<keyword evidence="2" id="KW-1185">Reference proteome</keyword>
<dbReference type="SUPFAM" id="SSF52540">
    <property type="entry name" value="P-loop containing nucleoside triphosphate hydrolases"/>
    <property type="match status" value="1"/>
</dbReference>
<dbReference type="KEGG" id="kfl:Kfla_6200"/>
<dbReference type="HOGENOM" id="CLU_1474198_0_0_11"/>
<organism evidence="1 2">
    <name type="scientific">Kribbella flavida (strain DSM 17836 / JCM 10339 / NBRC 14399)</name>
    <dbReference type="NCBI Taxonomy" id="479435"/>
    <lineage>
        <taxon>Bacteria</taxon>
        <taxon>Bacillati</taxon>
        <taxon>Actinomycetota</taxon>
        <taxon>Actinomycetes</taxon>
        <taxon>Propionibacteriales</taxon>
        <taxon>Kribbellaceae</taxon>
        <taxon>Kribbella</taxon>
    </lineage>
</organism>
<sequence>MLIVVSGPPGTGKTTLAHRIAAGVGCPAICRDEIKEGMAHATPGFVPGPADPLTMRTLATFFDVIGLLVGRGTSVVAEAAFQDRLWRPGLTPLMSRADVRIVHCTVSAEVAYKRITLRAGSTASRAAHEDAQYDADRRRQVHESFDPIALQVPTLTVDTTGGYRPDLPEILAFLAR</sequence>
<gene>
    <name evidence="1" type="ordered locus">Kfla_6200</name>
</gene>
<protein>
    <recommendedName>
        <fullName evidence="3">Kinase</fullName>
    </recommendedName>
</protein>
<dbReference type="PANTHER" id="PTHR37807:SF3">
    <property type="entry name" value="OS07G0160300 PROTEIN"/>
    <property type="match status" value="1"/>
</dbReference>
<dbReference type="Gene3D" id="3.40.50.300">
    <property type="entry name" value="P-loop containing nucleotide triphosphate hydrolases"/>
    <property type="match status" value="1"/>
</dbReference>
<dbReference type="STRING" id="479435.Kfla_6200"/>
<dbReference type="EMBL" id="CP001736">
    <property type="protein sequence ID" value="ADB35203.1"/>
    <property type="molecule type" value="Genomic_DNA"/>
</dbReference>
<proteinExistence type="predicted"/>
<accession>D2PVG3</accession>
<dbReference type="eggNOG" id="COG0645">
    <property type="taxonomic scope" value="Bacteria"/>
</dbReference>
<dbReference type="AlphaFoldDB" id="D2PVG3"/>
<dbReference type="InterPro" id="IPR027417">
    <property type="entry name" value="P-loop_NTPase"/>
</dbReference>
<reference evidence="1 2" key="2">
    <citation type="journal article" date="2010" name="Stand. Genomic Sci.">
        <title>Complete genome sequence of Kribbella flavida type strain (IFO 14399).</title>
        <authorList>
            <person name="Pukall R."/>
            <person name="Lapidus A."/>
            <person name="Glavina Del Rio T."/>
            <person name="Copeland A."/>
            <person name="Tice H."/>
            <person name="Cheng J.-F."/>
            <person name="Lucas S."/>
            <person name="Chen F."/>
            <person name="Nolan M."/>
            <person name="LaButti K."/>
            <person name="Pati A."/>
            <person name="Ivanova N."/>
            <person name="Mavrommatis K."/>
            <person name="Mikhailova N."/>
            <person name="Pitluck S."/>
            <person name="Bruce D."/>
            <person name="Goodwin L."/>
            <person name="Land M."/>
            <person name="Hauser L."/>
            <person name="Chang Y.-J."/>
            <person name="Jeffries C.D."/>
            <person name="Chen A."/>
            <person name="Palaniappan K."/>
            <person name="Chain P."/>
            <person name="Rohde M."/>
            <person name="Goeker M."/>
            <person name="Bristow J."/>
            <person name="Eisen J.A."/>
            <person name="Markowitz V."/>
            <person name="Hugenholtz P."/>
            <person name="Kyrpides N.C."/>
            <person name="Klenk H.-P."/>
            <person name="Brettin T."/>
        </authorList>
    </citation>
    <scope>NUCLEOTIDE SEQUENCE [LARGE SCALE GENOMIC DNA]</scope>
    <source>
        <strain evidence="2">DSM 17836 / JCM 10339 / NBRC 14399</strain>
    </source>
</reference>
<reference evidence="2" key="1">
    <citation type="submission" date="2009-09" db="EMBL/GenBank/DDBJ databases">
        <title>The complete genome of Kribbella flavida DSM 17836.</title>
        <authorList>
            <consortium name="US DOE Joint Genome Institute (JGI-PGF)"/>
            <person name="Lucas S."/>
            <person name="Copeland A."/>
            <person name="Lapidus A."/>
            <person name="Glavina del Rio T."/>
            <person name="Dalin E."/>
            <person name="Tice H."/>
            <person name="Bruce D."/>
            <person name="Goodwin L."/>
            <person name="Pitluck S."/>
            <person name="Kyrpides N."/>
            <person name="Mavromatis K."/>
            <person name="Ivanova N."/>
            <person name="Saunders E."/>
            <person name="Brettin T."/>
            <person name="Detter J.C."/>
            <person name="Han C."/>
            <person name="Larimer F."/>
            <person name="Land M."/>
            <person name="Hauser L."/>
            <person name="Markowitz V."/>
            <person name="Cheng J.-F."/>
            <person name="Hugenholtz P."/>
            <person name="Woyke T."/>
            <person name="Wu D."/>
            <person name="Pukall R."/>
            <person name="Klenk H.-P."/>
            <person name="Eisen J.A."/>
        </authorList>
    </citation>
    <scope>NUCLEOTIDE SEQUENCE [LARGE SCALE GENOMIC DNA]</scope>
    <source>
        <strain evidence="2">DSM 17836 / JCM 10339 / NBRC 14399</strain>
    </source>
</reference>
<name>D2PVG3_KRIFD</name>
<dbReference type="Proteomes" id="UP000007967">
    <property type="component" value="Chromosome"/>
</dbReference>
<evidence type="ECO:0008006" key="3">
    <source>
        <dbReference type="Google" id="ProtNLM"/>
    </source>
</evidence>